<protein>
    <submittedName>
        <fullName evidence="1">Uncharacterized protein</fullName>
    </submittedName>
</protein>
<proteinExistence type="predicted"/>
<dbReference type="Proteomes" id="UP001148737">
    <property type="component" value="Unassembled WGS sequence"/>
</dbReference>
<evidence type="ECO:0000313" key="1">
    <source>
        <dbReference type="EMBL" id="KAJ3494304.1"/>
    </source>
</evidence>
<organism evidence="1 2">
    <name type="scientific">Lecanicillium saksenae</name>
    <dbReference type="NCBI Taxonomy" id="468837"/>
    <lineage>
        <taxon>Eukaryota</taxon>
        <taxon>Fungi</taxon>
        <taxon>Dikarya</taxon>
        <taxon>Ascomycota</taxon>
        <taxon>Pezizomycotina</taxon>
        <taxon>Sordariomycetes</taxon>
        <taxon>Hypocreomycetidae</taxon>
        <taxon>Hypocreales</taxon>
        <taxon>Cordycipitaceae</taxon>
        <taxon>Lecanicillium</taxon>
    </lineage>
</organism>
<gene>
    <name evidence="1" type="ORF">NLG97_g4170</name>
</gene>
<sequence length="256" mass="29097">MVYSKLLAVVPIIGAAFAEHPAGKRGLASNDGLDLRGFEDVAFYGRSKVRWQYNWDSDIGSNKISFAEYVPMLHSLHDGHQWVWRDRVDKWLNQGTGHLLGFNEPEQSGQARMSVGEAVDAWREWMEPYAPRARLGAPAVSNDGWDWITQFLNQCQGCHIDFIPIHWYNPDSLEWDFENWVNRICSLGKPVWITEFKGLNGSNEDDLAFLKKAMDFLEGNGCVERYAYFGSANNDQSLLDPGVVHLSELGIHYAID</sequence>
<evidence type="ECO:0000313" key="2">
    <source>
        <dbReference type="Proteomes" id="UP001148737"/>
    </source>
</evidence>
<accession>A0ACC1QXT4</accession>
<comment type="caution">
    <text evidence="1">The sequence shown here is derived from an EMBL/GenBank/DDBJ whole genome shotgun (WGS) entry which is preliminary data.</text>
</comment>
<reference evidence="1" key="1">
    <citation type="submission" date="2022-07" db="EMBL/GenBank/DDBJ databases">
        <title>Genome Sequence of Lecanicillium saksenae.</title>
        <authorList>
            <person name="Buettner E."/>
        </authorList>
    </citation>
    <scope>NUCLEOTIDE SEQUENCE</scope>
    <source>
        <strain evidence="1">VT-O1</strain>
    </source>
</reference>
<name>A0ACC1QXT4_9HYPO</name>
<dbReference type="EMBL" id="JANAKD010000392">
    <property type="protein sequence ID" value="KAJ3494304.1"/>
    <property type="molecule type" value="Genomic_DNA"/>
</dbReference>
<keyword evidence="2" id="KW-1185">Reference proteome</keyword>